<dbReference type="VEuPathDB" id="ToxoDB:EPH_0003080"/>
<dbReference type="Proteomes" id="UP000018201">
    <property type="component" value="Unassembled WGS sequence"/>
</dbReference>
<dbReference type="Pfam" id="PF11054">
    <property type="entry name" value="Surface_antigen"/>
    <property type="match status" value="3"/>
</dbReference>
<evidence type="ECO:0000256" key="1">
    <source>
        <dbReference type="SAM" id="Phobius"/>
    </source>
</evidence>
<gene>
    <name evidence="2" type="ORF">EPH_0003080</name>
</gene>
<proteinExistence type="predicted"/>
<feature type="transmembrane region" description="Helical" evidence="1">
    <location>
        <begin position="500"/>
        <end position="519"/>
    </location>
</feature>
<evidence type="ECO:0000313" key="3">
    <source>
        <dbReference type="Proteomes" id="UP000018201"/>
    </source>
</evidence>
<evidence type="ECO:0000313" key="2">
    <source>
        <dbReference type="EMBL" id="CDI74644.1"/>
    </source>
</evidence>
<reference evidence="2" key="1">
    <citation type="submission" date="2013-10" db="EMBL/GenBank/DDBJ databases">
        <title>Genomic analysis of the causative agents of coccidiosis in chickens.</title>
        <authorList>
            <person name="Reid A.J."/>
            <person name="Blake D."/>
            <person name="Billington K."/>
            <person name="Browne H."/>
            <person name="Dunn M."/>
            <person name="Hung S."/>
            <person name="Kawahara F."/>
            <person name="Miranda-Saavedra D."/>
            <person name="Mourier T."/>
            <person name="Nagra H."/>
            <person name="Otto T.D."/>
            <person name="Rawlings N."/>
            <person name="Sanchez A."/>
            <person name="Sanders M."/>
            <person name="Subramaniam C."/>
            <person name="Tay Y."/>
            <person name="Dear P."/>
            <person name="Doerig C."/>
            <person name="Gruber A."/>
            <person name="Parkinson J."/>
            <person name="Shirley M."/>
            <person name="Wan K.L."/>
            <person name="Berriman M."/>
            <person name="Tomley F."/>
            <person name="Pain A."/>
        </authorList>
    </citation>
    <scope>NUCLEOTIDE SEQUENCE [LARGE SCALE GENOMIC DNA]</scope>
    <source>
        <strain evidence="2">Houghton</strain>
    </source>
</reference>
<keyword evidence="3" id="KW-1185">Reference proteome</keyword>
<dbReference type="InterPro" id="IPR021288">
    <property type="entry name" value="Surface_antigen"/>
</dbReference>
<dbReference type="OrthoDB" id="347313at2759"/>
<keyword evidence="1" id="KW-1133">Transmembrane helix</keyword>
<organism evidence="2 3">
    <name type="scientific">Eimeria praecox</name>
    <dbReference type="NCBI Taxonomy" id="51316"/>
    <lineage>
        <taxon>Eukaryota</taxon>
        <taxon>Sar</taxon>
        <taxon>Alveolata</taxon>
        <taxon>Apicomplexa</taxon>
        <taxon>Conoidasida</taxon>
        <taxon>Coccidia</taxon>
        <taxon>Eucoccidiorida</taxon>
        <taxon>Eimeriorina</taxon>
        <taxon>Eimeriidae</taxon>
        <taxon>Eimeria</taxon>
    </lineage>
</organism>
<accession>U6G7R1</accession>
<keyword evidence="1" id="KW-0472">Membrane</keyword>
<protein>
    <submittedName>
        <fullName evidence="2">SAG family member</fullName>
    </submittedName>
</protein>
<keyword evidence="1" id="KW-0812">Transmembrane</keyword>
<dbReference type="AlphaFoldDB" id="U6G7R1"/>
<name>U6G7R1_9EIME</name>
<reference evidence="2" key="2">
    <citation type="submission" date="2013-10" db="EMBL/GenBank/DDBJ databases">
        <authorList>
            <person name="Aslett M."/>
        </authorList>
    </citation>
    <scope>NUCLEOTIDE SEQUENCE [LARGE SCALE GENOMIC DNA]</scope>
    <source>
        <strain evidence="2">Houghton</strain>
    </source>
</reference>
<sequence>MAQVTETGEKRFVISATKVGPTRTAMTCSEALEQWKTGFDAFKGKFPPNYKEQQEPYNDLNAVGLVGLLSDKAEEIFCGTPASCEDGMFICYTKVSSIQLDQPPVSRKMWHKLEEVKKLKPVLTAHEPQHTECVDAVNAVRVVDGLNLPKFTAPAPKAFRSRSIREDATAFENALYDLTCEDLKNANIDPTVAEGYTLIYATNNSDAKAPTAEEAVKFWQTGYSQLGTKVPPAFTPKAGRDEASGITGEIYYNNAVAGYVSIMTDDAHEMLCYDATGCANSALICFIKAPTLDKSSKPISDATWAKILAVNGDVAIDDNIQFEKRDEKNNCLTEINEYRTQESFGLNAFVAESSSTENAIQSRESVELATAFTCDALKAGNAPFVFTKLGVSVMYYSGSATCSDAVSAWKKGYEKFTDGTSLPQYTATEDVYKTGAATNFVSLVSDGTKTTATCYTVKGCSEEGLVCVLKPSIFTDGQVPIKDETWSKVYKAASNGAGAVSVYGALLSSVLIALGLSVLNF</sequence>
<dbReference type="EMBL" id="HG690470">
    <property type="protein sequence ID" value="CDI74644.1"/>
    <property type="molecule type" value="Genomic_DNA"/>
</dbReference>